<dbReference type="AlphaFoldDB" id="A0A2K2G0M2"/>
<reference evidence="1 2" key="1">
    <citation type="submission" date="2016-05" db="EMBL/GenBank/DDBJ databases">
        <title>Complete genome sequence of Novosphingobium guangzhouense SA925(T).</title>
        <authorList>
            <person name="Sha S."/>
        </authorList>
    </citation>
    <scope>NUCLEOTIDE SEQUENCE [LARGE SCALE GENOMIC DNA]</scope>
    <source>
        <strain evidence="1 2">SA925</strain>
    </source>
</reference>
<sequence length="223" mass="25303">MSTLIHDALQSRIPHQAKRYPDKAGTRHEFNCPLCGDKRRRGRIYLNDDGSCGCDCKNCYNASRQETDKPLTKKLEKLLVALGMSGDEIRRLKYDVWRERILAQNSPSVTKQPLPDGARPIGDWIADNIADPNFNDLLEDLADMDPDHRDGYYWTPEAGTTGDMNRRYIWVVGDPELPDAWAAHTIDDDEEVDTIVGDPDAWVASLDEEDEPAFDTPEINRSE</sequence>
<dbReference type="Proteomes" id="UP000236327">
    <property type="component" value="Unassembled WGS sequence"/>
</dbReference>
<comment type="caution">
    <text evidence="1">The sequence shown here is derived from an EMBL/GenBank/DDBJ whole genome shotgun (WGS) entry which is preliminary data.</text>
</comment>
<proteinExistence type="predicted"/>
<organism evidence="1 2">
    <name type="scientific">Novosphingobium guangzhouense</name>
    <dbReference type="NCBI Taxonomy" id="1850347"/>
    <lineage>
        <taxon>Bacteria</taxon>
        <taxon>Pseudomonadati</taxon>
        <taxon>Pseudomonadota</taxon>
        <taxon>Alphaproteobacteria</taxon>
        <taxon>Sphingomonadales</taxon>
        <taxon>Sphingomonadaceae</taxon>
        <taxon>Novosphingobium</taxon>
    </lineage>
</organism>
<dbReference type="OrthoDB" id="9987419at2"/>
<accession>A0A2K2G0M2</accession>
<dbReference type="RefSeq" id="WP_103096140.1">
    <property type="nucleotide sequence ID" value="NZ_LYMM01000033.1"/>
</dbReference>
<protein>
    <submittedName>
        <fullName evidence="1">Uncharacterized protein</fullName>
    </submittedName>
</protein>
<gene>
    <name evidence="1" type="ORF">A8V01_19520</name>
</gene>
<keyword evidence="2" id="KW-1185">Reference proteome</keyword>
<evidence type="ECO:0000313" key="2">
    <source>
        <dbReference type="Proteomes" id="UP000236327"/>
    </source>
</evidence>
<evidence type="ECO:0000313" key="1">
    <source>
        <dbReference type="EMBL" id="PNU04600.1"/>
    </source>
</evidence>
<name>A0A2K2G0M2_9SPHN</name>
<dbReference type="EMBL" id="LYMM01000033">
    <property type="protein sequence ID" value="PNU04600.1"/>
    <property type="molecule type" value="Genomic_DNA"/>
</dbReference>